<evidence type="ECO:0000313" key="4">
    <source>
        <dbReference type="EMBL" id="MDB0579781.1"/>
    </source>
</evidence>
<dbReference type="GeneID" id="77844541"/>
<dbReference type="Gene3D" id="3.40.50.10170">
    <property type="match status" value="1"/>
</dbReference>
<keyword evidence="2" id="KW-0446">Lipid-binding</keyword>
<evidence type="ECO:0000256" key="2">
    <source>
        <dbReference type="ARBA" id="ARBA00023121"/>
    </source>
</evidence>
<evidence type="ECO:0000256" key="1">
    <source>
        <dbReference type="ARBA" id="ARBA00003238"/>
    </source>
</evidence>
<evidence type="ECO:0000313" key="3">
    <source>
        <dbReference type="EMBL" id="KIH71680.1"/>
    </source>
</evidence>
<dbReference type="OrthoDB" id="1638652at2"/>
<dbReference type="InterPro" id="IPR050270">
    <property type="entry name" value="DegV_domain_contain"/>
</dbReference>
<comment type="caution">
    <text evidence="3">The sequence shown here is derived from an EMBL/GenBank/DDBJ whole genome shotgun (WGS) entry which is preliminary data.</text>
</comment>
<dbReference type="EMBL" id="JABEVU030000001">
    <property type="protein sequence ID" value="MDB0579781.1"/>
    <property type="molecule type" value="Genomic_DNA"/>
</dbReference>
<dbReference type="GO" id="GO:0008289">
    <property type="term" value="F:lipid binding"/>
    <property type="evidence" value="ECO:0007669"/>
    <property type="project" value="UniProtKB-KW"/>
</dbReference>
<reference evidence="6" key="2">
    <citation type="submission" date="2020-04" db="EMBL/GenBank/DDBJ databases">
        <title>Genome analysis and biological profiling of marine Cellulosimicrobium funkei MOSEL-ME6.</title>
        <authorList>
            <person name="Tanveer F."/>
            <person name="Xie Y."/>
            <person name="Shinwari Z.K."/>
        </authorList>
    </citation>
    <scope>NUCLEOTIDE SEQUENCE [LARGE SCALE GENOMIC DNA]</scope>
    <source>
        <strain evidence="6">MOSEL-ME25</strain>
    </source>
</reference>
<reference evidence="4" key="3">
    <citation type="submission" date="2020-04" db="EMBL/GenBank/DDBJ databases">
        <authorList>
            <person name="Tanveer F."/>
            <person name="Xie Y."/>
            <person name="Shinwari Z.K."/>
        </authorList>
    </citation>
    <scope>NUCLEOTIDE SEQUENCE</scope>
    <source>
        <strain evidence="4">MOSEL-ME25</strain>
    </source>
</reference>
<dbReference type="RefSeq" id="WP_040105140.1">
    <property type="nucleotide sequence ID" value="NZ_JABEVU030000001.1"/>
</dbReference>
<reference evidence="3 5" key="1">
    <citation type="submission" date="2015-01" db="EMBL/GenBank/DDBJ databases">
        <title>Genome sequences of high lactate-tolerant strain Salinicoccus roseus W12 with industrial interest.</title>
        <authorList>
            <person name="Wang H."/>
            <person name="Yu B."/>
        </authorList>
    </citation>
    <scope>NUCLEOTIDE SEQUENCE [LARGE SCALE GENOMIC DNA]</scope>
    <source>
        <strain evidence="3 5">W12</strain>
    </source>
</reference>
<evidence type="ECO:0000313" key="5">
    <source>
        <dbReference type="Proteomes" id="UP000031546"/>
    </source>
</evidence>
<dbReference type="InterPro" id="IPR003797">
    <property type="entry name" value="DegV"/>
</dbReference>
<proteinExistence type="predicted"/>
<name>A0A0C2HDD4_9STAP</name>
<dbReference type="SUPFAM" id="SSF82549">
    <property type="entry name" value="DAK1/DegV-like"/>
    <property type="match status" value="1"/>
</dbReference>
<dbReference type="PROSITE" id="PS51482">
    <property type="entry name" value="DEGV"/>
    <property type="match status" value="1"/>
</dbReference>
<comment type="function">
    <text evidence="1">May bind long-chain fatty acids, such as palmitate, and may play a role in lipid transport or fatty acid metabolism.</text>
</comment>
<dbReference type="Proteomes" id="UP000031546">
    <property type="component" value="Unassembled WGS sequence"/>
</dbReference>
<keyword evidence="6" id="KW-1185">Reference proteome</keyword>
<dbReference type="PANTHER" id="PTHR33434:SF2">
    <property type="entry name" value="FATTY ACID-BINDING PROTEIN TM_1468"/>
    <property type="match status" value="1"/>
</dbReference>
<dbReference type="PANTHER" id="PTHR33434">
    <property type="entry name" value="DEGV DOMAIN-CONTAINING PROTEIN DR_1986-RELATED"/>
    <property type="match status" value="1"/>
</dbReference>
<organism evidence="3 5">
    <name type="scientific">Salinicoccus roseus</name>
    <dbReference type="NCBI Taxonomy" id="45670"/>
    <lineage>
        <taxon>Bacteria</taxon>
        <taxon>Bacillati</taxon>
        <taxon>Bacillota</taxon>
        <taxon>Bacilli</taxon>
        <taxon>Bacillales</taxon>
        <taxon>Staphylococcaceae</taxon>
        <taxon>Salinicoccus</taxon>
    </lineage>
</organism>
<dbReference type="EMBL" id="JXII01000002">
    <property type="protein sequence ID" value="KIH71680.1"/>
    <property type="molecule type" value="Genomic_DNA"/>
</dbReference>
<dbReference type="AlphaFoldDB" id="A0A0C2HDD4"/>
<evidence type="ECO:0000313" key="6">
    <source>
        <dbReference type="Proteomes" id="UP000527860"/>
    </source>
</evidence>
<dbReference type="Pfam" id="PF02645">
    <property type="entry name" value="DegV"/>
    <property type="match status" value="1"/>
</dbReference>
<dbReference type="STRING" id="45670.SN16_03180"/>
<dbReference type="InterPro" id="IPR043168">
    <property type="entry name" value="DegV_C"/>
</dbReference>
<gene>
    <name evidence="4" type="ORF">F7P68_0004495</name>
    <name evidence="3" type="ORF">SN16_03180</name>
</gene>
<protein>
    <submittedName>
        <fullName evidence="4">DegV family protein</fullName>
    </submittedName>
</protein>
<dbReference type="Proteomes" id="UP000527860">
    <property type="component" value="Unassembled WGS sequence"/>
</dbReference>
<dbReference type="Gene3D" id="3.30.1180.10">
    <property type="match status" value="1"/>
</dbReference>
<reference evidence="4 6" key="4">
    <citation type="submission" date="2022-12" db="EMBL/GenBank/DDBJ databases">
        <title>Genome analysis and biological profiling of marine Salinicoccus roseus MOSEL-ME25.</title>
        <authorList>
            <person name="Mirza F.T."/>
            <person name="Xie Y."/>
            <person name="Shinwari Z.K."/>
        </authorList>
    </citation>
    <scope>NUCLEOTIDE SEQUENCE [LARGE SCALE GENOMIC DNA]</scope>
    <source>
        <strain evidence="4 6">MOSEL-ME25</strain>
    </source>
</reference>
<dbReference type="NCBIfam" id="TIGR00762">
    <property type="entry name" value="DegV"/>
    <property type="match status" value="1"/>
</dbReference>
<sequence length="283" mass="31212">MKKIAVVTDSASGVDQAYREKHDVKVLSMSVIINGVAYRDGIDATTEEIYDMLKESGEGAKTSQPTIGEFMEIYEAIEADDEYEAVIAVHASSELTGTYQSSLSASEDMSKPVYVIDSRIGSYPMKQMVEHVVESRESGKDIEEVVEEIREMTRNAQLYLLPQSFSQMRKSGRISASQSMLASVLNIHLKLEFDDGKVVVGEKLRTKKKIYNAVLANLEEHVKEEGVKTLGLVHAGSASLVDEWKKKIEERLPDVNLVVEPLVTVAGVHTGHGTIGFGFTKGR</sequence>
<accession>A0A0C2HDD4</accession>